<organism evidence="1 2">
    <name type="scientific">Exophiala bonariae</name>
    <dbReference type="NCBI Taxonomy" id="1690606"/>
    <lineage>
        <taxon>Eukaryota</taxon>
        <taxon>Fungi</taxon>
        <taxon>Dikarya</taxon>
        <taxon>Ascomycota</taxon>
        <taxon>Pezizomycotina</taxon>
        <taxon>Eurotiomycetes</taxon>
        <taxon>Chaetothyriomycetidae</taxon>
        <taxon>Chaetothyriales</taxon>
        <taxon>Herpotrichiellaceae</taxon>
        <taxon>Exophiala</taxon>
    </lineage>
</organism>
<dbReference type="AlphaFoldDB" id="A0AAV9N4B6"/>
<comment type="caution">
    <text evidence="1">The sequence shown here is derived from an EMBL/GenBank/DDBJ whole genome shotgun (WGS) entry which is preliminary data.</text>
</comment>
<proteinExistence type="predicted"/>
<evidence type="ECO:0000313" key="2">
    <source>
        <dbReference type="Proteomes" id="UP001358417"/>
    </source>
</evidence>
<accession>A0AAV9N4B6</accession>
<evidence type="ECO:0000313" key="1">
    <source>
        <dbReference type="EMBL" id="KAK5049390.1"/>
    </source>
</evidence>
<sequence length="67" mass="7668">MPFMYVKNWGGRRGGGGVTVDRHGMSTIFAFQTKDLWHNTSESDTDMVDSQYLARPIWNQINLMVDS</sequence>
<reference evidence="1 2" key="1">
    <citation type="submission" date="2023-08" db="EMBL/GenBank/DDBJ databases">
        <title>Black Yeasts Isolated from many extreme environments.</title>
        <authorList>
            <person name="Coleine C."/>
            <person name="Stajich J.E."/>
            <person name="Selbmann L."/>
        </authorList>
    </citation>
    <scope>NUCLEOTIDE SEQUENCE [LARGE SCALE GENOMIC DNA]</scope>
    <source>
        <strain evidence="1 2">CCFEE 5792</strain>
    </source>
</reference>
<dbReference type="GeneID" id="89972497"/>
<name>A0AAV9N4B6_9EURO</name>
<dbReference type="RefSeq" id="XP_064704435.1">
    <property type="nucleotide sequence ID" value="XM_064847896.1"/>
</dbReference>
<protein>
    <recommendedName>
        <fullName evidence="3">Peptidase M28 domain-containing protein</fullName>
    </recommendedName>
</protein>
<evidence type="ECO:0008006" key="3">
    <source>
        <dbReference type="Google" id="ProtNLM"/>
    </source>
</evidence>
<dbReference type="EMBL" id="JAVRRD010000019">
    <property type="protein sequence ID" value="KAK5049390.1"/>
    <property type="molecule type" value="Genomic_DNA"/>
</dbReference>
<gene>
    <name evidence="1" type="ORF">LTR84_004319</name>
</gene>
<keyword evidence="2" id="KW-1185">Reference proteome</keyword>
<dbReference type="Proteomes" id="UP001358417">
    <property type="component" value="Unassembled WGS sequence"/>
</dbReference>